<dbReference type="PANTHER" id="PTHR47249">
    <property type="entry name" value="VACUOLAR PROTEIN 8"/>
    <property type="match status" value="1"/>
</dbReference>
<sequence length="559" mass="61801">MRLKKGRTLFHREGEMDASKNMEIVKSFKSVEKVSDEMYQQGLTQSRALLQGLARALYRKERLSVLKLALIAYDHDIVRLYDTLCYAGGMTVLVRCLQATMTSVTLHPIEIRQMCQLIALVCLRCSDDAAIHCLSSIGTELVLLLFSILLKTEVGREACSPIRLVIRRIARLELSLPAIEHSERLLKFLERMALLGAGNKDASAEALTLLAGLTVHSESKLYVMESRTFLDSIIKCSQQETTEVMDQIAKVIENLALHGNNKSKLTKQLILERLLAMASPSESIETRIHSIQALKQISIEARGKLFIVAFEGGAALKALLSAADERELQPCVVETLLSLTCKYTASSLVHHSGLIITITNLVRSENVMVAEKAAQVIKRLSTHTCIQKRGHAALFDAILATSTSKSRSVRHWIAKAMLEQSRLSGSSFLLVRSPDALEKVCQLARDQQHDVRAPAMETLLSLSACQSNLKRLSTSSIVFDTLVESVSVGLRDGKVWNSEVRDAILCILNFVDGPRNPRKRAAKHTGVVKVLSKYGISSDEDNELKRAALHGVIILSALM</sequence>
<dbReference type="GO" id="GO:0043495">
    <property type="term" value="F:protein-membrane adaptor activity"/>
    <property type="evidence" value="ECO:0007669"/>
    <property type="project" value="InterPro"/>
</dbReference>
<dbReference type="InterPro" id="IPR011989">
    <property type="entry name" value="ARM-like"/>
</dbReference>
<evidence type="ECO:0000313" key="3">
    <source>
        <dbReference type="EMBL" id="CAB9507144.1"/>
    </source>
</evidence>
<protein>
    <submittedName>
        <fullName evidence="3">Uncharacterized protein</fullName>
    </submittedName>
</protein>
<comment type="similarity">
    <text evidence="1">Belongs to the beta-catenin family.</text>
</comment>
<dbReference type="Pfam" id="PF10508">
    <property type="entry name" value="Proteasom_PSMB"/>
    <property type="match status" value="1"/>
</dbReference>
<dbReference type="OrthoDB" id="10669709at2759"/>
<dbReference type="InterPro" id="IPR045156">
    <property type="entry name" value="Vac8"/>
</dbReference>
<evidence type="ECO:0000256" key="1">
    <source>
        <dbReference type="ARBA" id="ARBA00005462"/>
    </source>
</evidence>
<evidence type="ECO:0000256" key="2">
    <source>
        <dbReference type="ARBA" id="ARBA00022737"/>
    </source>
</evidence>
<dbReference type="InterPro" id="IPR019538">
    <property type="entry name" value="PSMD5"/>
</dbReference>
<dbReference type="Proteomes" id="UP001153069">
    <property type="component" value="Unassembled WGS sequence"/>
</dbReference>
<dbReference type="InterPro" id="IPR016024">
    <property type="entry name" value="ARM-type_fold"/>
</dbReference>
<reference evidence="3" key="1">
    <citation type="submission" date="2020-06" db="EMBL/GenBank/DDBJ databases">
        <authorList>
            <consortium name="Plant Systems Biology data submission"/>
        </authorList>
    </citation>
    <scope>NUCLEOTIDE SEQUENCE</scope>
    <source>
        <strain evidence="3">D6</strain>
    </source>
</reference>
<dbReference type="Gene3D" id="1.25.10.10">
    <property type="entry name" value="Leucine-rich Repeat Variant"/>
    <property type="match status" value="2"/>
</dbReference>
<proteinExistence type="inferred from homology"/>
<keyword evidence="2" id="KW-0677">Repeat</keyword>
<comment type="caution">
    <text evidence="3">The sequence shown here is derived from an EMBL/GenBank/DDBJ whole genome shotgun (WGS) entry which is preliminary data.</text>
</comment>
<accession>A0A9N8DR75</accession>
<dbReference type="GO" id="GO:0071562">
    <property type="term" value="P:nucleus-vacuole junction assembly"/>
    <property type="evidence" value="ECO:0007669"/>
    <property type="project" value="InterPro"/>
</dbReference>
<dbReference type="GO" id="GO:0043248">
    <property type="term" value="P:proteasome assembly"/>
    <property type="evidence" value="ECO:0007669"/>
    <property type="project" value="InterPro"/>
</dbReference>
<dbReference type="PANTHER" id="PTHR47249:SF1">
    <property type="entry name" value="VACUOLAR PROTEIN 8"/>
    <property type="match status" value="1"/>
</dbReference>
<dbReference type="SUPFAM" id="SSF48371">
    <property type="entry name" value="ARM repeat"/>
    <property type="match status" value="1"/>
</dbReference>
<evidence type="ECO:0000313" key="4">
    <source>
        <dbReference type="Proteomes" id="UP001153069"/>
    </source>
</evidence>
<name>A0A9N8DR75_9STRA</name>
<gene>
    <name evidence="3" type="ORF">SEMRO_294_G110230.1</name>
</gene>
<dbReference type="AlphaFoldDB" id="A0A9N8DR75"/>
<keyword evidence="4" id="KW-1185">Reference proteome</keyword>
<dbReference type="EMBL" id="CAICTM010000293">
    <property type="protein sequence ID" value="CAB9507144.1"/>
    <property type="molecule type" value="Genomic_DNA"/>
</dbReference>
<organism evidence="3 4">
    <name type="scientific">Seminavis robusta</name>
    <dbReference type="NCBI Taxonomy" id="568900"/>
    <lineage>
        <taxon>Eukaryota</taxon>
        <taxon>Sar</taxon>
        <taxon>Stramenopiles</taxon>
        <taxon>Ochrophyta</taxon>
        <taxon>Bacillariophyta</taxon>
        <taxon>Bacillariophyceae</taxon>
        <taxon>Bacillariophycidae</taxon>
        <taxon>Naviculales</taxon>
        <taxon>Naviculaceae</taxon>
        <taxon>Seminavis</taxon>
    </lineage>
</organism>